<evidence type="ECO:0000256" key="5">
    <source>
        <dbReference type="SAM" id="Phobius"/>
    </source>
</evidence>
<dbReference type="EMBL" id="WNWS01000109">
    <property type="protein sequence ID" value="KAE9980024.1"/>
    <property type="molecule type" value="Genomic_DNA"/>
</dbReference>
<feature type="compositionally biased region" description="Low complexity" evidence="4">
    <location>
        <begin position="94"/>
        <end position="103"/>
    </location>
</feature>
<keyword evidence="3 5" id="KW-0472">Membrane</keyword>
<feature type="transmembrane region" description="Helical" evidence="5">
    <location>
        <begin position="243"/>
        <end position="263"/>
    </location>
</feature>
<name>A0A8H3V098_VENIN</name>
<sequence length="301" mass="32352">MADESNLEGETPNQRQARLRRERRNAKIAAGGSSRLEAITQLSGRQHAAQKEAAATLTPSQSLSRVDTPDPDIQDISEHHYIPRTNLRPPIPSNPSGHGSPNPADMFGTPAGGTNGNEDPMMKLMQQMMGGAGGDGAGQLPPGLAEMFGGIGGGMPGMPGQPQQAALSSSAYLWRIVHAIFSLTLAMYVVLTTPFTGTKEARYASVYSLEDEQRFGQRLFYLFATVEVVLQSSRYFIEKGQIAPSGIMGTLAQFLPMPYAGWIKVVGRYGVIYTTLVADAMLVVFVLGAMAWWKGGVMETG</sequence>
<evidence type="ECO:0000256" key="3">
    <source>
        <dbReference type="ARBA" id="ARBA00023136"/>
    </source>
</evidence>
<dbReference type="Proteomes" id="UP000490939">
    <property type="component" value="Unassembled WGS sequence"/>
</dbReference>
<feature type="transmembrane region" description="Helical" evidence="5">
    <location>
        <begin position="219"/>
        <end position="237"/>
    </location>
</feature>
<dbReference type="EMBL" id="WNWR01000043">
    <property type="protein sequence ID" value="KAE9992941.1"/>
    <property type="molecule type" value="Genomic_DNA"/>
</dbReference>
<dbReference type="AlphaFoldDB" id="A0A8H3V098"/>
<protein>
    <submittedName>
        <fullName evidence="7">Uncharacterized protein</fullName>
    </submittedName>
</protein>
<evidence type="ECO:0000256" key="2">
    <source>
        <dbReference type="ARBA" id="ARBA00022989"/>
    </source>
</evidence>
<dbReference type="Pfam" id="PF08690">
    <property type="entry name" value="GET2"/>
    <property type="match status" value="1"/>
</dbReference>
<feature type="compositionally biased region" description="Basic residues" evidence="4">
    <location>
        <begin position="17"/>
        <end position="26"/>
    </location>
</feature>
<keyword evidence="10" id="KW-1185">Reference proteome</keyword>
<dbReference type="OrthoDB" id="5393181at2759"/>
<keyword evidence="1 5" id="KW-0812">Transmembrane</keyword>
<evidence type="ECO:0000313" key="8">
    <source>
        <dbReference type="EMBL" id="KAE9992941.1"/>
    </source>
</evidence>
<dbReference type="Proteomes" id="UP000433883">
    <property type="component" value="Unassembled WGS sequence"/>
</dbReference>
<feature type="transmembrane region" description="Helical" evidence="5">
    <location>
        <begin position="270"/>
        <end position="293"/>
    </location>
</feature>
<comment type="caution">
    <text evidence="7">The sequence shown here is derived from an EMBL/GenBank/DDBJ whole genome shotgun (WGS) entry which is preliminary data.</text>
</comment>
<reference evidence="7 9" key="1">
    <citation type="submission" date="2018-12" db="EMBL/GenBank/DDBJ databases">
        <title>Venturia inaequalis Genome Resource.</title>
        <authorList>
            <person name="Lichtner F.J."/>
        </authorList>
    </citation>
    <scope>NUCLEOTIDE SEQUENCE [LARGE SCALE GENOMIC DNA]</scope>
    <source>
        <strain evidence="7 9">120213</strain>
        <strain evidence="6">Bline_iso_100314</strain>
        <strain evidence="8 10">DMI_063113</strain>
    </source>
</reference>
<evidence type="ECO:0000313" key="7">
    <source>
        <dbReference type="EMBL" id="KAE9980024.1"/>
    </source>
</evidence>
<evidence type="ECO:0000256" key="4">
    <source>
        <dbReference type="SAM" id="MobiDB-lite"/>
    </source>
</evidence>
<feature type="transmembrane region" description="Helical" evidence="5">
    <location>
        <begin position="172"/>
        <end position="198"/>
    </location>
</feature>
<dbReference type="EMBL" id="WNWQ01000452">
    <property type="protein sequence ID" value="KAE9967702.1"/>
    <property type="molecule type" value="Genomic_DNA"/>
</dbReference>
<dbReference type="PANTHER" id="PTHR28263">
    <property type="entry name" value="GOLGI TO ER TRAFFIC PROTEIN 2"/>
    <property type="match status" value="1"/>
</dbReference>
<gene>
    <name evidence="6" type="ORF">BLS_006229</name>
    <name evidence="8" type="ORF">EG327_007249</name>
    <name evidence="7" type="ORF">EG328_000519</name>
</gene>
<dbReference type="PANTHER" id="PTHR28263:SF1">
    <property type="entry name" value="GOLGI TO ER TRAFFIC PROTEIN 2"/>
    <property type="match status" value="1"/>
</dbReference>
<evidence type="ECO:0000313" key="9">
    <source>
        <dbReference type="Proteomes" id="UP000447873"/>
    </source>
</evidence>
<keyword evidence="2 5" id="KW-1133">Transmembrane helix</keyword>
<evidence type="ECO:0000256" key="1">
    <source>
        <dbReference type="ARBA" id="ARBA00022692"/>
    </source>
</evidence>
<evidence type="ECO:0000313" key="6">
    <source>
        <dbReference type="EMBL" id="KAE9967702.1"/>
    </source>
</evidence>
<accession>A0A8H3V098</accession>
<dbReference type="Proteomes" id="UP000447873">
    <property type="component" value="Unassembled WGS sequence"/>
</dbReference>
<evidence type="ECO:0000313" key="10">
    <source>
        <dbReference type="Proteomes" id="UP000490939"/>
    </source>
</evidence>
<dbReference type="InterPro" id="IPR028143">
    <property type="entry name" value="Get2/sif1"/>
</dbReference>
<organism evidence="7 9">
    <name type="scientific">Venturia inaequalis</name>
    <name type="common">Apple scab fungus</name>
    <dbReference type="NCBI Taxonomy" id="5025"/>
    <lineage>
        <taxon>Eukaryota</taxon>
        <taxon>Fungi</taxon>
        <taxon>Dikarya</taxon>
        <taxon>Ascomycota</taxon>
        <taxon>Pezizomycotina</taxon>
        <taxon>Dothideomycetes</taxon>
        <taxon>Pleosporomycetidae</taxon>
        <taxon>Venturiales</taxon>
        <taxon>Venturiaceae</taxon>
        <taxon>Venturia</taxon>
    </lineage>
</organism>
<proteinExistence type="predicted"/>
<dbReference type="GO" id="GO:0006890">
    <property type="term" value="P:retrograde vesicle-mediated transport, Golgi to endoplasmic reticulum"/>
    <property type="evidence" value="ECO:0007669"/>
    <property type="project" value="TreeGrafter"/>
</dbReference>
<feature type="region of interest" description="Disordered" evidence="4">
    <location>
        <begin position="1"/>
        <end position="117"/>
    </location>
</feature>